<evidence type="ECO:0000256" key="1">
    <source>
        <dbReference type="ARBA" id="ARBA00004651"/>
    </source>
</evidence>
<dbReference type="InterPro" id="IPR020846">
    <property type="entry name" value="MFS_dom"/>
</dbReference>
<protein>
    <submittedName>
        <fullName evidence="10">Sugar porter family MFS transporter</fullName>
    </submittedName>
</protein>
<evidence type="ECO:0000256" key="6">
    <source>
        <dbReference type="ARBA" id="ARBA00023136"/>
    </source>
</evidence>
<dbReference type="InterPro" id="IPR005828">
    <property type="entry name" value="MFS_sugar_transport-like"/>
</dbReference>
<evidence type="ECO:0000256" key="5">
    <source>
        <dbReference type="ARBA" id="ARBA00022989"/>
    </source>
</evidence>
<keyword evidence="3 7" id="KW-0813">Transport</keyword>
<evidence type="ECO:0000313" key="11">
    <source>
        <dbReference type="EMBL" id="MDY5145657.1"/>
    </source>
</evidence>
<dbReference type="PROSITE" id="PS00216">
    <property type="entry name" value="SUGAR_TRANSPORT_1"/>
    <property type="match status" value="1"/>
</dbReference>
<comment type="caution">
    <text evidence="10">The sequence shown here is derived from an EMBL/GenBank/DDBJ whole genome shotgun (WGS) entry which is preliminary data.</text>
</comment>
<dbReference type="Proteomes" id="UP001284901">
    <property type="component" value="Unassembled WGS sequence"/>
</dbReference>
<feature type="transmembrane region" description="Helical" evidence="8">
    <location>
        <begin position="310"/>
        <end position="330"/>
    </location>
</feature>
<evidence type="ECO:0000259" key="9">
    <source>
        <dbReference type="PROSITE" id="PS50850"/>
    </source>
</evidence>
<dbReference type="GO" id="GO:0022857">
    <property type="term" value="F:transmembrane transporter activity"/>
    <property type="evidence" value="ECO:0007669"/>
    <property type="project" value="InterPro"/>
</dbReference>
<feature type="transmembrane region" description="Helical" evidence="8">
    <location>
        <begin position="99"/>
        <end position="121"/>
    </location>
</feature>
<keyword evidence="12" id="KW-1185">Reference proteome</keyword>
<dbReference type="PROSITE" id="PS00217">
    <property type="entry name" value="SUGAR_TRANSPORT_2"/>
    <property type="match status" value="1"/>
</dbReference>
<dbReference type="Pfam" id="PF00083">
    <property type="entry name" value="Sugar_tr"/>
    <property type="match status" value="1"/>
</dbReference>
<reference evidence="10 12" key="1">
    <citation type="submission" date="2023-10" db="EMBL/GenBank/DDBJ databases">
        <title>Whole Genome based description of the genera Actinobaculum and Actinotignum reveals a complex phylogenetic relationship within the species included in the genus Actinotignum.</title>
        <authorList>
            <person name="Jensen C.S."/>
            <person name="Dargis R."/>
            <person name="Kemp M."/>
            <person name="Christensen J.J."/>
        </authorList>
    </citation>
    <scope>NUCLEOTIDE SEQUENCE</scope>
    <source>
        <strain evidence="11 12">SLA_B089</strain>
        <strain evidence="10">SLA_B245</strain>
    </source>
</reference>
<evidence type="ECO:0000313" key="12">
    <source>
        <dbReference type="Proteomes" id="UP001284901"/>
    </source>
</evidence>
<feature type="transmembrane region" description="Helical" evidence="8">
    <location>
        <begin position="167"/>
        <end position="186"/>
    </location>
</feature>
<comment type="subcellular location">
    <subcellularLocation>
        <location evidence="1">Cell membrane</location>
        <topology evidence="1">Multi-pass membrane protein</topology>
    </subcellularLocation>
</comment>
<proteinExistence type="inferred from homology"/>
<feature type="transmembrane region" description="Helical" evidence="8">
    <location>
        <begin position="342"/>
        <end position="367"/>
    </location>
</feature>
<dbReference type="InterPro" id="IPR050814">
    <property type="entry name" value="Myo-inositol_Transporter"/>
</dbReference>
<evidence type="ECO:0000256" key="2">
    <source>
        <dbReference type="ARBA" id="ARBA00010992"/>
    </source>
</evidence>
<dbReference type="RefSeq" id="WP_026428475.1">
    <property type="nucleotide sequence ID" value="NZ_CAUPFC010000006.1"/>
</dbReference>
<dbReference type="PANTHER" id="PTHR48020">
    <property type="entry name" value="PROTON MYO-INOSITOL COTRANSPORTER"/>
    <property type="match status" value="1"/>
</dbReference>
<name>A0AAW9H9V4_9ACTO</name>
<dbReference type="EMBL" id="JAWNFY010000003">
    <property type="protein sequence ID" value="MDY5145657.1"/>
    <property type="molecule type" value="Genomic_DNA"/>
</dbReference>
<dbReference type="PRINTS" id="PR00171">
    <property type="entry name" value="SUGRTRNSPORT"/>
</dbReference>
<feature type="transmembrane region" description="Helical" evidence="8">
    <location>
        <begin position="379"/>
        <end position="398"/>
    </location>
</feature>
<evidence type="ECO:0000313" key="10">
    <source>
        <dbReference type="EMBL" id="MDY5139892.1"/>
    </source>
</evidence>
<dbReference type="PANTHER" id="PTHR48020:SF12">
    <property type="entry name" value="PROTON MYO-INOSITOL COTRANSPORTER"/>
    <property type="match status" value="1"/>
</dbReference>
<keyword evidence="6 8" id="KW-0472">Membrane</keyword>
<dbReference type="EMBL" id="JAWNFV010000001">
    <property type="protein sequence ID" value="MDY5139892.1"/>
    <property type="molecule type" value="Genomic_DNA"/>
</dbReference>
<feature type="transmembrane region" description="Helical" evidence="8">
    <location>
        <begin position="279"/>
        <end position="298"/>
    </location>
</feature>
<dbReference type="NCBIfam" id="TIGR00879">
    <property type="entry name" value="SP"/>
    <property type="match status" value="1"/>
</dbReference>
<keyword evidence="4 8" id="KW-0812">Transmembrane</keyword>
<evidence type="ECO:0000256" key="8">
    <source>
        <dbReference type="SAM" id="Phobius"/>
    </source>
</evidence>
<feature type="domain" description="Major facilitator superfamily (MFS) profile" evidence="9">
    <location>
        <begin position="9"/>
        <end position="432"/>
    </location>
</feature>
<feature type="transmembrane region" description="Helical" evidence="8">
    <location>
        <begin position="133"/>
        <end position="155"/>
    </location>
</feature>
<feature type="transmembrane region" description="Helical" evidence="8">
    <location>
        <begin position="42"/>
        <end position="63"/>
    </location>
</feature>
<dbReference type="Gene3D" id="1.20.1250.20">
    <property type="entry name" value="MFS general substrate transporter like domains"/>
    <property type="match status" value="1"/>
</dbReference>
<dbReference type="AlphaFoldDB" id="A0AAW9H9V4"/>
<dbReference type="InterPro" id="IPR036259">
    <property type="entry name" value="MFS_trans_sf"/>
</dbReference>
<dbReference type="GeneID" id="92813833"/>
<keyword evidence="5 8" id="KW-1133">Transmembrane helix</keyword>
<feature type="transmembrane region" description="Helical" evidence="8">
    <location>
        <begin position="244"/>
        <end position="267"/>
    </location>
</feature>
<evidence type="ECO:0000256" key="7">
    <source>
        <dbReference type="RuleBase" id="RU003346"/>
    </source>
</evidence>
<evidence type="ECO:0000256" key="4">
    <source>
        <dbReference type="ARBA" id="ARBA00022692"/>
    </source>
</evidence>
<dbReference type="PROSITE" id="PS50850">
    <property type="entry name" value="MFS"/>
    <property type="match status" value="1"/>
</dbReference>
<dbReference type="InterPro" id="IPR005829">
    <property type="entry name" value="Sugar_transporter_CS"/>
</dbReference>
<dbReference type="SUPFAM" id="SSF103473">
    <property type="entry name" value="MFS general substrate transporter"/>
    <property type="match status" value="1"/>
</dbReference>
<dbReference type="Proteomes" id="UP001288320">
    <property type="component" value="Unassembled WGS sequence"/>
</dbReference>
<comment type="similarity">
    <text evidence="2 7">Belongs to the major facilitator superfamily. Sugar transporter (TC 2.A.1.1) family.</text>
</comment>
<gene>
    <name evidence="10" type="ORF">R6G74_00980</name>
    <name evidence="11" type="ORF">R6P33_01290</name>
</gene>
<feature type="transmembrane region" description="Helical" evidence="8">
    <location>
        <begin position="75"/>
        <end position="93"/>
    </location>
</feature>
<organism evidence="10 13">
    <name type="scientific">Actinotignum timonense</name>
    <dbReference type="NCBI Taxonomy" id="1870995"/>
    <lineage>
        <taxon>Bacteria</taxon>
        <taxon>Bacillati</taxon>
        <taxon>Actinomycetota</taxon>
        <taxon>Actinomycetes</taxon>
        <taxon>Actinomycetales</taxon>
        <taxon>Actinomycetaceae</taxon>
        <taxon>Actinotignum</taxon>
    </lineage>
</organism>
<evidence type="ECO:0000256" key="3">
    <source>
        <dbReference type="ARBA" id="ARBA00022448"/>
    </source>
</evidence>
<evidence type="ECO:0000313" key="13">
    <source>
        <dbReference type="Proteomes" id="UP001288320"/>
    </source>
</evidence>
<dbReference type="InterPro" id="IPR003663">
    <property type="entry name" value="Sugar/inositol_transpt"/>
</dbReference>
<feature type="transmembrane region" description="Helical" evidence="8">
    <location>
        <begin position="404"/>
        <end position="423"/>
    </location>
</feature>
<sequence>MKKHLVPFSATAASLGGFLFGFDTAVISGTTAALQDKWDLSAGQLGFTVSCALIGTIIGALFGGIPADKWGRRPVLKGVAALYLITSVCVAVANSWVFFLIFRMLGGIAVGASSVIAPLYTAEISPAARRGKLVATVQLNIVIGIVVSYFSNYIIVKMMPVELGWRWMLGIQAVPSLIFLAVCYFIPESPRWLYTRGRDSESLRVMEDLWGKNEAAQVMANMHNAAPHAAATEPFFSKRTARPITMAILIAFFSQFAGTNAVLYYAPSLLQSAGIAGDAAFASSILVGLTNLAFTLLGRSLVDKVGRRPLVTLGAGIDLVALLAIAGIFYFNGSELSTTTGIIVLVLIIVFIAALAVGIGSVLWVFISEIFPPAHRANGQAVGSAAHWVSAAIISGTFPVMFQASMTFTFLFYAACMLGAVIWSRTMMPETKGTLLEDV</sequence>
<accession>A0AAW9H9V4</accession>
<dbReference type="GO" id="GO:0005886">
    <property type="term" value="C:plasma membrane"/>
    <property type="evidence" value="ECO:0007669"/>
    <property type="project" value="UniProtKB-SubCell"/>
</dbReference>